<dbReference type="EMBL" id="VMGK01000004">
    <property type="protein sequence ID" value="TSC93261.1"/>
    <property type="molecule type" value="Genomic_DNA"/>
</dbReference>
<comment type="catalytic activity">
    <reaction evidence="10">
        <text>tRNA(Val) + L-valine + ATP = L-valyl-tRNA(Val) + AMP + diphosphate</text>
        <dbReference type="Rhea" id="RHEA:10704"/>
        <dbReference type="Rhea" id="RHEA-COMP:9672"/>
        <dbReference type="Rhea" id="RHEA-COMP:9708"/>
        <dbReference type="ChEBI" id="CHEBI:30616"/>
        <dbReference type="ChEBI" id="CHEBI:33019"/>
        <dbReference type="ChEBI" id="CHEBI:57762"/>
        <dbReference type="ChEBI" id="CHEBI:78442"/>
        <dbReference type="ChEBI" id="CHEBI:78537"/>
        <dbReference type="ChEBI" id="CHEBI:456215"/>
        <dbReference type="EC" id="6.1.1.9"/>
    </reaction>
</comment>
<evidence type="ECO:0000256" key="6">
    <source>
        <dbReference type="ARBA" id="ARBA00022741"/>
    </source>
</evidence>
<evidence type="ECO:0000259" key="14">
    <source>
        <dbReference type="Pfam" id="PF08264"/>
    </source>
</evidence>
<dbReference type="InterPro" id="IPR033705">
    <property type="entry name" value="Anticodon_Ia_Val"/>
</dbReference>
<evidence type="ECO:0000256" key="9">
    <source>
        <dbReference type="ARBA" id="ARBA00023146"/>
    </source>
</evidence>
<evidence type="ECO:0000256" key="11">
    <source>
        <dbReference type="NCBIfam" id="TIGR00422"/>
    </source>
</evidence>
<dbReference type="CDD" id="cd07962">
    <property type="entry name" value="Anticodon_Ia_Val"/>
    <property type="match status" value="1"/>
</dbReference>
<proteinExistence type="inferred from homology"/>
<dbReference type="GO" id="GO:0004832">
    <property type="term" value="F:valine-tRNA ligase activity"/>
    <property type="evidence" value="ECO:0007669"/>
    <property type="project" value="UniProtKB-UniRule"/>
</dbReference>
<evidence type="ECO:0000259" key="13">
    <source>
        <dbReference type="Pfam" id="PF00133"/>
    </source>
</evidence>
<dbReference type="InterPro" id="IPR009080">
    <property type="entry name" value="tRNAsynth_Ia_anticodon-bd"/>
</dbReference>
<evidence type="ECO:0000313" key="16">
    <source>
        <dbReference type="Proteomes" id="UP000315689"/>
    </source>
</evidence>
<dbReference type="CDD" id="cd00817">
    <property type="entry name" value="ValRS_core"/>
    <property type="match status" value="1"/>
</dbReference>
<dbReference type="InterPro" id="IPR013155">
    <property type="entry name" value="M/V/L/I-tRNA-synth_anticd-bd"/>
</dbReference>
<dbReference type="GO" id="GO:0005829">
    <property type="term" value="C:cytosol"/>
    <property type="evidence" value="ECO:0007669"/>
    <property type="project" value="TreeGrafter"/>
</dbReference>
<name>A0A554LK68_9BACT</name>
<dbReference type="GO" id="GO:0005524">
    <property type="term" value="F:ATP binding"/>
    <property type="evidence" value="ECO:0007669"/>
    <property type="project" value="UniProtKB-KW"/>
</dbReference>
<keyword evidence="9 12" id="KW-0030">Aminoacyl-tRNA synthetase</keyword>
<dbReference type="PANTHER" id="PTHR11946:SF93">
    <property type="entry name" value="VALINE--TRNA LIGASE, CHLOROPLASTIC_MITOCHONDRIAL 2"/>
    <property type="match status" value="1"/>
</dbReference>
<comment type="similarity">
    <text evidence="12">Belongs to the class-I aminoacyl-tRNA synthetase family.</text>
</comment>
<keyword evidence="4" id="KW-0963">Cytoplasm</keyword>
<dbReference type="SUPFAM" id="SSF47323">
    <property type="entry name" value="Anticodon-binding domain of a subclass of class I aminoacyl-tRNA synthetases"/>
    <property type="match status" value="1"/>
</dbReference>
<dbReference type="InterPro" id="IPR009008">
    <property type="entry name" value="Val/Leu/Ile-tRNA-synth_edit"/>
</dbReference>
<dbReference type="FunFam" id="3.40.50.620:FF:000032">
    <property type="entry name" value="Valine--tRNA ligase"/>
    <property type="match status" value="1"/>
</dbReference>
<evidence type="ECO:0000256" key="10">
    <source>
        <dbReference type="ARBA" id="ARBA00047552"/>
    </source>
</evidence>
<dbReference type="InterPro" id="IPR001412">
    <property type="entry name" value="aa-tRNA-synth_I_CS"/>
</dbReference>
<dbReference type="Pfam" id="PF08264">
    <property type="entry name" value="Anticodon_1"/>
    <property type="match status" value="1"/>
</dbReference>
<evidence type="ECO:0000256" key="1">
    <source>
        <dbReference type="ARBA" id="ARBA00004496"/>
    </source>
</evidence>
<dbReference type="Pfam" id="PF00133">
    <property type="entry name" value="tRNA-synt_1"/>
    <property type="match status" value="1"/>
</dbReference>
<dbReference type="InterPro" id="IPR002300">
    <property type="entry name" value="aa-tRNA-synth_Ia"/>
</dbReference>
<dbReference type="PANTHER" id="PTHR11946">
    <property type="entry name" value="VALYL-TRNA SYNTHETASES"/>
    <property type="match status" value="1"/>
</dbReference>
<dbReference type="InterPro" id="IPR014729">
    <property type="entry name" value="Rossmann-like_a/b/a_fold"/>
</dbReference>
<dbReference type="NCBIfam" id="TIGR00422">
    <property type="entry name" value="valS"/>
    <property type="match status" value="1"/>
</dbReference>
<comment type="caution">
    <text evidence="15">The sequence shown here is derived from an EMBL/GenBank/DDBJ whole genome shotgun (WGS) entry which is preliminary data.</text>
</comment>
<sequence>MLVKRFLVKIRIMELEKKYDPSKVEKKVYQKWEQAEVFKPKGGKGKKSFSIAIPPPNITGSLHLGHALNNTAQDILIRFHRMKGDETIWIPGTDHAGIATQNVVEKDLRKNGKSRFDLGRENFEKRVWQWKDEYGGKILDQLKKMGCSVDWSRLAFTMDENYIKAVRQTFAHYYKKGWIYQGERVVNWCPRCASSLSDLEVESKEKAGKLYFVKYFFKNQKSKIKNQNGISKIKNAESISVATTRPETMLGDSAVAVNPQDARYKNLVGRKLILPLAGREIEIIANSEVQMPFGTGAVKITPAHSFSDFEIGQRHNLAKIKVIDKDGKMFGDIPKKYQGLDRFQARKEIVKDLRSQGFLEKVEDYEIILPLCSRCDSVVEPILSQQWFLKMDCLKKPALEAIKSGKIKFYPVRYKKICYDWLEKAYDWCISRQLWWGHRLPVWQTKSKIKNQKSKILDLKIENCDKNIYVGLTPPPGEGWTQSEDVLDTWFSSALWTFVTLGWQRPGDKNKDLEKFHPTSVLSTARDIIFLWVGRMIFSSLELTGEIPFRKVYIHPIVLSEKGQRMSKSLGTGIDPLDLIQTYGADAVRFGLMYQNMGGQDLRFSESHIVASRNFCNKLWNIARFIGINLETSKIKNQKSKTHIKIQKEGTKNDKEILRKLAEIEKQVAKDIDGFRFGKATHLLYDFVWRDLADNYLGQAREQMQVEKTKESTQAILLFTLIKILKILHPFMPFITEEIWSKLYDEGLVDEEILAIS</sequence>
<accession>A0A554LK68</accession>
<evidence type="ECO:0000256" key="2">
    <source>
        <dbReference type="ARBA" id="ARBA00011245"/>
    </source>
</evidence>
<keyword evidence="7 12" id="KW-0067">ATP-binding</keyword>
<dbReference type="PROSITE" id="PS00178">
    <property type="entry name" value="AA_TRNA_LIGASE_I"/>
    <property type="match status" value="1"/>
</dbReference>
<feature type="domain" description="Methionyl/Valyl/Leucyl/Isoleucyl-tRNA synthetase anticodon-binding" evidence="14">
    <location>
        <begin position="654"/>
        <end position="749"/>
    </location>
</feature>
<dbReference type="NCBIfam" id="NF004349">
    <property type="entry name" value="PRK05729.1"/>
    <property type="match status" value="1"/>
</dbReference>
<dbReference type="Gene3D" id="3.40.50.620">
    <property type="entry name" value="HUPs"/>
    <property type="match status" value="2"/>
</dbReference>
<keyword evidence="8 12" id="KW-0648">Protein biosynthesis</keyword>
<dbReference type="SUPFAM" id="SSF52374">
    <property type="entry name" value="Nucleotidylyl transferase"/>
    <property type="match status" value="1"/>
</dbReference>
<evidence type="ECO:0000256" key="12">
    <source>
        <dbReference type="RuleBase" id="RU363035"/>
    </source>
</evidence>
<organism evidence="15 16">
    <name type="scientific">Candidatus Berkelbacteria bacterium Licking1014_7</name>
    <dbReference type="NCBI Taxonomy" id="2017147"/>
    <lineage>
        <taxon>Bacteria</taxon>
        <taxon>Candidatus Berkelbacteria</taxon>
    </lineage>
</organism>
<comment type="subunit">
    <text evidence="2">Monomer.</text>
</comment>
<dbReference type="SUPFAM" id="SSF50677">
    <property type="entry name" value="ValRS/IleRS/LeuRS editing domain"/>
    <property type="match status" value="1"/>
</dbReference>
<keyword evidence="5 12" id="KW-0436">Ligase</keyword>
<dbReference type="Proteomes" id="UP000315689">
    <property type="component" value="Unassembled WGS sequence"/>
</dbReference>
<dbReference type="EC" id="6.1.1.9" evidence="3 11"/>
<keyword evidence="6 12" id="KW-0547">Nucleotide-binding</keyword>
<reference evidence="15 16" key="1">
    <citation type="submission" date="2017-07" db="EMBL/GenBank/DDBJ databases">
        <title>Mechanisms for carbon and nitrogen cycling indicate functional differentiation within the Candidate Phyla Radiation.</title>
        <authorList>
            <person name="Danczak R.E."/>
            <person name="Johnston M.D."/>
            <person name="Kenah C."/>
            <person name="Slattery M."/>
            <person name="Wrighton K.C."/>
            <person name="Wilkins M.J."/>
        </authorList>
    </citation>
    <scope>NUCLEOTIDE SEQUENCE [LARGE SCALE GENOMIC DNA]</scope>
    <source>
        <strain evidence="15">Licking1014_7</strain>
    </source>
</reference>
<evidence type="ECO:0000313" key="15">
    <source>
        <dbReference type="EMBL" id="TSC93261.1"/>
    </source>
</evidence>
<evidence type="ECO:0000256" key="8">
    <source>
        <dbReference type="ARBA" id="ARBA00022917"/>
    </source>
</evidence>
<gene>
    <name evidence="15" type="ORF">CEN89_165</name>
</gene>
<evidence type="ECO:0000256" key="5">
    <source>
        <dbReference type="ARBA" id="ARBA00022598"/>
    </source>
</evidence>
<evidence type="ECO:0000256" key="7">
    <source>
        <dbReference type="ARBA" id="ARBA00022840"/>
    </source>
</evidence>
<evidence type="ECO:0000256" key="3">
    <source>
        <dbReference type="ARBA" id="ARBA00013169"/>
    </source>
</evidence>
<protein>
    <recommendedName>
        <fullName evidence="3 11">Valine--tRNA ligase</fullName>
        <ecNumber evidence="3 11">6.1.1.9</ecNumber>
    </recommendedName>
</protein>
<comment type="subcellular location">
    <subcellularLocation>
        <location evidence="1">Cytoplasm</location>
    </subcellularLocation>
</comment>
<dbReference type="AlphaFoldDB" id="A0A554LK68"/>
<dbReference type="Gene3D" id="1.10.730.10">
    <property type="entry name" value="Isoleucyl-tRNA Synthetase, Domain 1"/>
    <property type="match status" value="1"/>
</dbReference>
<dbReference type="InterPro" id="IPR002303">
    <property type="entry name" value="Valyl-tRNA_ligase"/>
</dbReference>
<dbReference type="PRINTS" id="PR00986">
    <property type="entry name" value="TRNASYNTHVAL"/>
</dbReference>
<dbReference type="GO" id="GO:0002161">
    <property type="term" value="F:aminoacyl-tRNA deacylase activity"/>
    <property type="evidence" value="ECO:0007669"/>
    <property type="project" value="InterPro"/>
</dbReference>
<dbReference type="GO" id="GO:0006438">
    <property type="term" value="P:valyl-tRNA aminoacylation"/>
    <property type="evidence" value="ECO:0007669"/>
    <property type="project" value="UniProtKB-UniRule"/>
</dbReference>
<evidence type="ECO:0000256" key="4">
    <source>
        <dbReference type="ARBA" id="ARBA00022490"/>
    </source>
</evidence>
<feature type="domain" description="Aminoacyl-tRNA synthetase class Ia" evidence="13">
    <location>
        <begin position="27"/>
        <end position="604"/>
    </location>
</feature>